<dbReference type="OrthoDB" id="9784724at2"/>
<dbReference type="InterPro" id="IPR013762">
    <property type="entry name" value="Integrase-like_cat_sf"/>
</dbReference>
<dbReference type="RefSeq" id="WP_044417506.1">
    <property type="nucleotide sequence ID" value="NZ_JXXE01000652.1"/>
</dbReference>
<dbReference type="Gene3D" id="1.10.443.10">
    <property type="entry name" value="Intergrase catalytic core"/>
    <property type="match status" value="1"/>
</dbReference>
<reference evidence="6 7" key="1">
    <citation type="submission" date="2014-11" db="EMBL/GenBank/DDBJ databases">
        <title>Genomics and ecophysiology of heterotrophic nitrogen fixing bacteria isolated from estuarine surface water.</title>
        <authorList>
            <person name="Bentzon-Tilia M."/>
            <person name="Severin I."/>
            <person name="Hansen L.H."/>
            <person name="Riemann L."/>
        </authorList>
    </citation>
    <scope>NUCLEOTIDE SEQUENCE [LARGE SCALE GENOMIC DNA]</scope>
    <source>
        <strain evidence="6 7">BAL398</strain>
    </source>
</reference>
<dbReference type="GO" id="GO:0003677">
    <property type="term" value="F:DNA binding"/>
    <property type="evidence" value="ECO:0007669"/>
    <property type="project" value="UniProtKB-KW"/>
</dbReference>
<evidence type="ECO:0000313" key="6">
    <source>
        <dbReference type="EMBL" id="KIZ34835.1"/>
    </source>
</evidence>
<dbReference type="PANTHER" id="PTHR30349:SF41">
    <property type="entry name" value="INTEGRASE_RECOMBINASE PROTEIN MJ0367-RELATED"/>
    <property type="match status" value="1"/>
</dbReference>
<protein>
    <recommendedName>
        <fullName evidence="5">DUF6538 domain-containing protein</fullName>
    </recommendedName>
</protein>
<evidence type="ECO:0000256" key="2">
    <source>
        <dbReference type="ARBA" id="ARBA00022908"/>
    </source>
</evidence>
<dbReference type="InterPro" id="IPR010998">
    <property type="entry name" value="Integrase_recombinase_N"/>
</dbReference>
<dbReference type="Gene3D" id="1.10.150.130">
    <property type="match status" value="1"/>
</dbReference>
<accession>A0A0D7E300</accession>
<name>A0A0D7E300_RHOPL</name>
<comment type="caution">
    <text evidence="6">The sequence shown here is derived from an EMBL/GenBank/DDBJ whole genome shotgun (WGS) entry which is preliminary data.</text>
</comment>
<proteinExistence type="inferred from homology"/>
<evidence type="ECO:0000256" key="3">
    <source>
        <dbReference type="ARBA" id="ARBA00023125"/>
    </source>
</evidence>
<dbReference type="InterPro" id="IPR046668">
    <property type="entry name" value="DUF6538"/>
</dbReference>
<dbReference type="Proteomes" id="UP000032515">
    <property type="component" value="Unassembled WGS sequence"/>
</dbReference>
<dbReference type="EMBL" id="JXXE01000652">
    <property type="protein sequence ID" value="KIZ34835.1"/>
    <property type="molecule type" value="Genomic_DNA"/>
</dbReference>
<evidence type="ECO:0000256" key="4">
    <source>
        <dbReference type="ARBA" id="ARBA00023172"/>
    </source>
</evidence>
<dbReference type="GO" id="GO:0015074">
    <property type="term" value="P:DNA integration"/>
    <property type="evidence" value="ECO:0007669"/>
    <property type="project" value="UniProtKB-KW"/>
</dbReference>
<keyword evidence="3" id="KW-0238">DNA-binding</keyword>
<evidence type="ECO:0000313" key="7">
    <source>
        <dbReference type="Proteomes" id="UP000032515"/>
    </source>
</evidence>
<dbReference type="Pfam" id="PF20172">
    <property type="entry name" value="DUF6538"/>
    <property type="match status" value="1"/>
</dbReference>
<dbReference type="AlphaFoldDB" id="A0A0D7E300"/>
<sequence>MAAKIPHLLTRNGRHYARIVIPTALRSLFADKWELTAPLGADRREARRRLSAAVADMQVQIDAARQQVRTTFKPKVQPKPGKPLTVRQMAGAHYASELAEDDHERAMHGSADEPPADMSNFGPAYEARLRKIAGGKVGNDEIAAGVGWIIDSMRQDGYTDVKTGTAEWRERARDLAGIQLEVIKRNKERDDGDFNGTPTHPLLIPAKPLASDPLLVRMLDADSAKSLGEVFPEYCKERSAMPATNKECEVAIRMFEEFLEDKKPLYRIVRADLLGLKRALADTPSNYTKRFPGMTLPQAIAANKKRKTPFSPLTARTINNKYLSRIHSILNWCARGDLIPDNPAVGVKVDSIKPSNSKRKYFSSDNLRQIFPVEMFRRPMGEFEWAMLISLYGGMRASELAQMQLASIRSERDVLIFNIEEQTKNAGSKRMVPVHRKLLNHGLLKYVHALKLAGETHLFPDWYRKGMEAKQRASENGHGDSLNHYFPRFIPKRFNETYLPQVGVTDGSTYWHTFRHTFKTGLSLGGVVKSTRDYLCGHADSSAGAVYVHDISIAAMAEAIERLSFDGLTLPQ</sequence>
<organism evidence="6 7">
    <name type="scientific">Rhodopseudomonas palustris</name>
    <dbReference type="NCBI Taxonomy" id="1076"/>
    <lineage>
        <taxon>Bacteria</taxon>
        <taxon>Pseudomonadati</taxon>
        <taxon>Pseudomonadota</taxon>
        <taxon>Alphaproteobacteria</taxon>
        <taxon>Hyphomicrobiales</taxon>
        <taxon>Nitrobacteraceae</taxon>
        <taxon>Rhodopseudomonas</taxon>
    </lineage>
</organism>
<keyword evidence="2" id="KW-0229">DNA integration</keyword>
<evidence type="ECO:0000259" key="5">
    <source>
        <dbReference type="Pfam" id="PF20172"/>
    </source>
</evidence>
<dbReference type="PATRIC" id="fig|1076.23.peg.1779"/>
<evidence type="ECO:0000256" key="1">
    <source>
        <dbReference type="ARBA" id="ARBA00008857"/>
    </source>
</evidence>
<keyword evidence="4" id="KW-0233">DNA recombination</keyword>
<feature type="domain" description="DUF6538" evidence="5">
    <location>
        <begin position="7"/>
        <end position="66"/>
    </location>
</feature>
<dbReference type="GO" id="GO:0006310">
    <property type="term" value="P:DNA recombination"/>
    <property type="evidence" value="ECO:0007669"/>
    <property type="project" value="UniProtKB-KW"/>
</dbReference>
<dbReference type="InterPro" id="IPR050090">
    <property type="entry name" value="Tyrosine_recombinase_XerCD"/>
</dbReference>
<dbReference type="PANTHER" id="PTHR30349">
    <property type="entry name" value="PHAGE INTEGRASE-RELATED"/>
    <property type="match status" value="1"/>
</dbReference>
<dbReference type="InterPro" id="IPR011010">
    <property type="entry name" value="DNA_brk_join_enz"/>
</dbReference>
<gene>
    <name evidence="6" type="ORF">OO17_26350</name>
</gene>
<dbReference type="SUPFAM" id="SSF56349">
    <property type="entry name" value="DNA breaking-rejoining enzymes"/>
    <property type="match status" value="1"/>
</dbReference>
<comment type="similarity">
    <text evidence="1">Belongs to the 'phage' integrase family.</text>
</comment>